<name>A0A090D1Y8_9BACT</name>
<dbReference type="SUPFAM" id="SSF69593">
    <property type="entry name" value="Glycerol-3-phosphate (1)-acyltransferase"/>
    <property type="match status" value="1"/>
</dbReference>
<dbReference type="Pfam" id="PF04028">
    <property type="entry name" value="DUF374"/>
    <property type="match status" value="1"/>
</dbReference>
<dbReference type="RefSeq" id="WP_053331865.1">
    <property type="nucleotide sequence ID" value="NZ_CCEJ010000005.1"/>
</dbReference>
<reference evidence="2" key="2">
    <citation type="submission" date="2014-09" db="EMBL/GenBank/DDBJ databases">
        <title>Criblamydia sequanensis harbors a mega-plasmid encoding arsenite resistance.</title>
        <authorList>
            <person name="Bertelli C."/>
            <person name="Goesmann A."/>
            <person name="Greub G."/>
        </authorList>
    </citation>
    <scope>NUCLEOTIDE SEQUENCE [LARGE SCALE GENOMIC DNA]</scope>
    <source>
        <strain evidence="2">CRIB-18</strain>
    </source>
</reference>
<feature type="domain" description="DUF374" evidence="1">
    <location>
        <begin position="72"/>
        <end position="137"/>
    </location>
</feature>
<accession>A0A090D1Y8</accession>
<dbReference type="InterPro" id="IPR007172">
    <property type="entry name" value="DUF374"/>
</dbReference>
<gene>
    <name evidence="2" type="ORF">CSEC_1355</name>
</gene>
<evidence type="ECO:0000313" key="3">
    <source>
        <dbReference type="Proteomes" id="UP000031552"/>
    </source>
</evidence>
<dbReference type="STRING" id="1437425.CSEC_1355"/>
<organism evidence="2 3">
    <name type="scientific">Candidatus Criblamydia sequanensis CRIB-18</name>
    <dbReference type="NCBI Taxonomy" id="1437425"/>
    <lineage>
        <taxon>Bacteria</taxon>
        <taxon>Pseudomonadati</taxon>
        <taxon>Chlamydiota</taxon>
        <taxon>Chlamydiia</taxon>
        <taxon>Parachlamydiales</taxon>
        <taxon>Candidatus Criblamydiaceae</taxon>
        <taxon>Candidatus Criblamydia</taxon>
    </lineage>
</organism>
<dbReference type="Proteomes" id="UP000031552">
    <property type="component" value="Unassembled WGS sequence"/>
</dbReference>
<protein>
    <recommendedName>
        <fullName evidence="1">DUF374 domain-containing protein</fullName>
    </recommendedName>
</protein>
<evidence type="ECO:0000259" key="1">
    <source>
        <dbReference type="Pfam" id="PF04028"/>
    </source>
</evidence>
<dbReference type="EMBL" id="CCEJ010000005">
    <property type="protein sequence ID" value="CDR34175.1"/>
    <property type="molecule type" value="Genomic_DNA"/>
</dbReference>
<dbReference type="AlphaFoldDB" id="A0A090D1Y8"/>
<dbReference type="CDD" id="cd07983">
    <property type="entry name" value="LPLAT_DUF374-like"/>
    <property type="match status" value="1"/>
</dbReference>
<dbReference type="OrthoDB" id="9810508at2"/>
<evidence type="ECO:0000313" key="2">
    <source>
        <dbReference type="EMBL" id="CDR34175.1"/>
    </source>
</evidence>
<keyword evidence="3" id="KW-1185">Reference proteome</keyword>
<dbReference type="eggNOG" id="COG2121">
    <property type="taxonomic scope" value="Bacteria"/>
</dbReference>
<reference evidence="2" key="1">
    <citation type="submission" date="2013-12" db="EMBL/GenBank/DDBJ databases">
        <authorList>
            <person name="Linke B."/>
        </authorList>
    </citation>
    <scope>NUCLEOTIDE SEQUENCE [LARGE SCALE GENOMIC DNA]</scope>
    <source>
        <strain evidence="2">CRIB-18</strain>
    </source>
</reference>
<comment type="caution">
    <text evidence="2">The sequence shown here is derived from an EMBL/GenBank/DDBJ whole genome shotgun (WGS) entry which is preliminary data.</text>
</comment>
<proteinExistence type="predicted"/>
<sequence>MKKLYYFIIQKTLPQFFASLFKAVLHLLIKTCRVEVAGLETFKKSQKDKACILALWHSRLAIAPELLKKFAKEFRYAALISRSRDGEIISTVVESYPQAISVRVSHNARFAGLKEAICEIKKEGRILVITPDGPRGPPKKVKLGLSKAQVMAEALVIPLSWSASSCFTLSTWDRMQIPKPFSRIKVVFGNPIFPDVEENNLKVEEGLLLADELSRLSS</sequence>